<evidence type="ECO:0000256" key="5">
    <source>
        <dbReference type="ARBA" id="ARBA00022989"/>
    </source>
</evidence>
<dbReference type="AlphaFoldDB" id="A0A6M1U245"/>
<dbReference type="InterPro" id="IPR032818">
    <property type="entry name" value="DedA-like"/>
</dbReference>
<dbReference type="GO" id="GO:0005886">
    <property type="term" value="C:plasma membrane"/>
    <property type="evidence" value="ECO:0007669"/>
    <property type="project" value="UniProtKB-SubCell"/>
</dbReference>
<keyword evidence="6 7" id="KW-0472">Membrane</keyword>
<evidence type="ECO:0000259" key="8">
    <source>
        <dbReference type="Pfam" id="PF09335"/>
    </source>
</evidence>
<feature type="domain" description="VTT" evidence="8">
    <location>
        <begin position="39"/>
        <end position="159"/>
    </location>
</feature>
<organism evidence="9 10">
    <name type="scientific">Paragemmobacter kunshanensis</name>
    <dbReference type="NCBI Taxonomy" id="2583234"/>
    <lineage>
        <taxon>Bacteria</taxon>
        <taxon>Pseudomonadati</taxon>
        <taxon>Pseudomonadota</taxon>
        <taxon>Alphaproteobacteria</taxon>
        <taxon>Rhodobacterales</taxon>
        <taxon>Paracoccaceae</taxon>
        <taxon>Paragemmobacter</taxon>
    </lineage>
</organism>
<dbReference type="Pfam" id="PF09335">
    <property type="entry name" value="VTT_dom"/>
    <property type="match status" value="1"/>
</dbReference>
<evidence type="ECO:0000256" key="6">
    <source>
        <dbReference type="ARBA" id="ARBA00023136"/>
    </source>
</evidence>
<dbReference type="PANTHER" id="PTHR30353">
    <property type="entry name" value="INNER MEMBRANE PROTEIN DEDA-RELATED"/>
    <property type="match status" value="1"/>
</dbReference>
<evidence type="ECO:0000256" key="7">
    <source>
        <dbReference type="RuleBase" id="RU367016"/>
    </source>
</evidence>
<feature type="transmembrane region" description="Helical" evidence="7">
    <location>
        <begin position="20"/>
        <end position="48"/>
    </location>
</feature>
<gene>
    <name evidence="9" type="ORF">G5V65_18020</name>
</gene>
<keyword evidence="5 7" id="KW-1133">Transmembrane helix</keyword>
<reference evidence="9 10" key="1">
    <citation type="submission" date="2020-02" db="EMBL/GenBank/DDBJ databases">
        <title>Rhodobacter translucens sp. nov., a novel bacterium isolated from activated sludge.</title>
        <authorList>
            <person name="Liu J."/>
        </authorList>
    </citation>
    <scope>NUCLEOTIDE SEQUENCE [LARGE SCALE GENOMIC DNA]</scope>
    <source>
        <strain evidence="9 10">HX-7-19</strain>
    </source>
</reference>
<dbReference type="Proteomes" id="UP000474758">
    <property type="component" value="Unassembled WGS sequence"/>
</dbReference>
<proteinExistence type="inferred from homology"/>
<dbReference type="RefSeq" id="WP_165052907.1">
    <property type="nucleotide sequence ID" value="NZ_JAALFE010000023.1"/>
</dbReference>
<dbReference type="InterPro" id="IPR032816">
    <property type="entry name" value="VTT_dom"/>
</dbReference>
<keyword evidence="4 7" id="KW-0812">Transmembrane</keyword>
<evidence type="ECO:0000256" key="3">
    <source>
        <dbReference type="ARBA" id="ARBA00022475"/>
    </source>
</evidence>
<feature type="transmembrane region" description="Helical" evidence="7">
    <location>
        <begin position="111"/>
        <end position="133"/>
    </location>
</feature>
<sequence>MDLSSEAIIAFMERHQEWSFWLSLVFAAAETTAFLSLLVPSTAILVGVGATVATGAVPFLPIWAGAALGAIVGSTFSWWLGWRFGDRILKMWPMRDHPDLVGQAEEAFRKWGMGAVFIGHFFGPLRPVIFLFAGMMKMSLPLFLIVNVVAAMAWAYVIPKFGEVGGIIIGWFWNLFGF</sequence>
<evidence type="ECO:0000256" key="4">
    <source>
        <dbReference type="ARBA" id="ARBA00022692"/>
    </source>
</evidence>
<comment type="caution">
    <text evidence="9">The sequence shown here is derived from an EMBL/GenBank/DDBJ whole genome shotgun (WGS) entry which is preliminary data.</text>
</comment>
<comment type="subcellular location">
    <subcellularLocation>
        <location evidence="1 7">Cell membrane</location>
        <topology evidence="1 7">Multi-pass membrane protein</topology>
    </subcellularLocation>
</comment>
<dbReference type="PANTHER" id="PTHR30353:SF15">
    <property type="entry name" value="INNER MEMBRANE PROTEIN YABI"/>
    <property type="match status" value="1"/>
</dbReference>
<dbReference type="EMBL" id="JAALFE010000023">
    <property type="protein sequence ID" value="NGQ92792.1"/>
    <property type="molecule type" value="Genomic_DNA"/>
</dbReference>
<evidence type="ECO:0000256" key="2">
    <source>
        <dbReference type="ARBA" id="ARBA00010792"/>
    </source>
</evidence>
<evidence type="ECO:0000313" key="9">
    <source>
        <dbReference type="EMBL" id="NGQ92792.1"/>
    </source>
</evidence>
<name>A0A6M1U245_9RHOB</name>
<comment type="caution">
    <text evidence="7">Lacks conserved residue(s) required for the propagation of feature annotation.</text>
</comment>
<protein>
    <submittedName>
        <fullName evidence="9">DedA family protein</fullName>
    </submittedName>
</protein>
<keyword evidence="3 7" id="KW-1003">Cell membrane</keyword>
<evidence type="ECO:0000313" key="10">
    <source>
        <dbReference type="Proteomes" id="UP000474758"/>
    </source>
</evidence>
<comment type="similarity">
    <text evidence="2 7">Belongs to the DedA family.</text>
</comment>
<keyword evidence="10" id="KW-1185">Reference proteome</keyword>
<feature type="transmembrane region" description="Helical" evidence="7">
    <location>
        <begin position="60"/>
        <end position="81"/>
    </location>
</feature>
<accession>A0A6M1U245</accession>
<evidence type="ECO:0000256" key="1">
    <source>
        <dbReference type="ARBA" id="ARBA00004651"/>
    </source>
</evidence>